<protein>
    <recommendedName>
        <fullName evidence="3">DUF2946 domain-containing protein</fullName>
    </recommendedName>
</protein>
<reference evidence="1 2" key="1">
    <citation type="submission" date="2017-02" db="EMBL/GenBank/DDBJ databases">
        <authorList>
            <person name="Peterson S.W."/>
        </authorList>
    </citation>
    <scope>NUCLEOTIDE SEQUENCE [LARGE SCALE GENOMIC DNA]</scope>
    <source>
        <strain evidence="1 2">S285</strain>
    </source>
</reference>
<dbReference type="STRING" id="655015.B1812_06440"/>
<evidence type="ECO:0000313" key="2">
    <source>
        <dbReference type="Proteomes" id="UP000193978"/>
    </source>
</evidence>
<gene>
    <name evidence="1" type="ORF">B1812_06440</name>
</gene>
<keyword evidence="2" id="KW-1185">Reference proteome</keyword>
<accession>A0A1W6MT22</accession>
<dbReference type="EMBL" id="CP019948">
    <property type="protein sequence ID" value="ARN80773.1"/>
    <property type="molecule type" value="Genomic_DNA"/>
</dbReference>
<proteinExistence type="predicted"/>
<dbReference type="Proteomes" id="UP000193978">
    <property type="component" value="Chromosome"/>
</dbReference>
<name>A0A1W6MT22_9HYPH</name>
<evidence type="ECO:0000313" key="1">
    <source>
        <dbReference type="EMBL" id="ARN80773.1"/>
    </source>
</evidence>
<organism evidence="1 2">
    <name type="scientific">Methylocystis bryophila</name>
    <dbReference type="NCBI Taxonomy" id="655015"/>
    <lineage>
        <taxon>Bacteria</taxon>
        <taxon>Pseudomonadati</taxon>
        <taxon>Pseudomonadota</taxon>
        <taxon>Alphaproteobacteria</taxon>
        <taxon>Hyphomicrobiales</taxon>
        <taxon>Methylocystaceae</taxon>
        <taxon>Methylocystis</taxon>
    </lineage>
</organism>
<sequence length="122" mass="12626">MFVIGAICAMMIGLIFPTYSSAGHFARGGAVECPHSIVKPDVSVGSYDGAPSQAPRHSGLPGCPDCCLTACLGTAVLVLRSFFFARPQERVASRMRYSLCAASPLKPMAAEPANGARAPPAA</sequence>
<dbReference type="KEGG" id="mbry:B1812_06440"/>
<evidence type="ECO:0008006" key="3">
    <source>
        <dbReference type="Google" id="ProtNLM"/>
    </source>
</evidence>
<dbReference type="AlphaFoldDB" id="A0A1W6MT22"/>